<proteinExistence type="predicted"/>
<dbReference type="STRING" id="159449.B4N89_20935"/>
<feature type="domain" description="Metallo-beta-lactamase" evidence="1">
    <location>
        <begin position="28"/>
        <end position="224"/>
    </location>
</feature>
<organism evidence="2 3">
    <name type="scientific">Embleya scabrispora</name>
    <dbReference type="NCBI Taxonomy" id="159449"/>
    <lineage>
        <taxon>Bacteria</taxon>
        <taxon>Bacillati</taxon>
        <taxon>Actinomycetota</taxon>
        <taxon>Actinomycetes</taxon>
        <taxon>Kitasatosporales</taxon>
        <taxon>Streptomycetaceae</taxon>
        <taxon>Embleya</taxon>
    </lineage>
</organism>
<dbReference type="eggNOG" id="COG0491">
    <property type="taxonomic scope" value="Bacteria"/>
</dbReference>
<dbReference type="InterPro" id="IPR050855">
    <property type="entry name" value="NDM-1-like"/>
</dbReference>
<dbReference type="EMBL" id="MWQN01000001">
    <property type="protein sequence ID" value="OPC83075.1"/>
    <property type="molecule type" value="Genomic_DNA"/>
</dbReference>
<comment type="caution">
    <text evidence="2">The sequence shown here is derived from an EMBL/GenBank/DDBJ whole genome shotgun (WGS) entry which is preliminary data.</text>
</comment>
<sequence>MLRAEQPKHATWEPIGPGVLRRRLPGLELNVAVVTGRDGILLVDSGSHDHEAADILASLARELPGHGLPDRVVAVVNTHGHFDHCFGNDEVLRAFPDAEVWGHADLPEYLERWAEAGRASGVEHGFDPELMRAARIVPPTRAVSAGTPVTVDLGGREVVLFAPGRGHTDHDVVVHVPDCGVLIAGDMVEESGPPVFGSDAFAAEWSDSLARVRALDASVWLPGHGAVVDEEFVIRQNRWLAEVAAGRVVPD</sequence>
<dbReference type="RefSeq" id="WP_078977375.1">
    <property type="nucleotide sequence ID" value="NZ_MWQN01000001.1"/>
</dbReference>
<dbReference type="CDD" id="cd16282">
    <property type="entry name" value="metallo-hydrolase-like_MBL-fold"/>
    <property type="match status" value="1"/>
</dbReference>
<dbReference type="Pfam" id="PF00753">
    <property type="entry name" value="Lactamase_B"/>
    <property type="match status" value="1"/>
</dbReference>
<gene>
    <name evidence="2" type="ORF">B4N89_20935</name>
</gene>
<protein>
    <recommendedName>
        <fullName evidence="1">Metallo-beta-lactamase domain-containing protein</fullName>
    </recommendedName>
</protein>
<dbReference type="AlphaFoldDB" id="A0A1T3P288"/>
<evidence type="ECO:0000259" key="1">
    <source>
        <dbReference type="SMART" id="SM00849"/>
    </source>
</evidence>
<evidence type="ECO:0000313" key="2">
    <source>
        <dbReference type="EMBL" id="OPC83075.1"/>
    </source>
</evidence>
<dbReference type="InterPro" id="IPR001279">
    <property type="entry name" value="Metallo-B-lactamas"/>
</dbReference>
<reference evidence="2 3" key="1">
    <citation type="submission" date="2017-03" db="EMBL/GenBank/DDBJ databases">
        <title>Draft genome sequence of Streptomyces scabrisporus NF3, endophyte isolated from Amphipterygium adstringens.</title>
        <authorList>
            <person name="Vazquez M."/>
            <person name="Ceapa C.D."/>
            <person name="Rodriguez Luna D."/>
            <person name="Sanchez Esquivel S."/>
        </authorList>
    </citation>
    <scope>NUCLEOTIDE SEQUENCE [LARGE SCALE GENOMIC DNA]</scope>
    <source>
        <strain evidence="2 3">NF3</strain>
    </source>
</reference>
<dbReference type="Gene3D" id="3.60.15.10">
    <property type="entry name" value="Ribonuclease Z/Hydroxyacylglutathione hydrolase-like"/>
    <property type="match status" value="1"/>
</dbReference>
<name>A0A1T3P288_9ACTN</name>
<accession>A0A1T3P288</accession>
<dbReference type="SUPFAM" id="SSF56281">
    <property type="entry name" value="Metallo-hydrolase/oxidoreductase"/>
    <property type="match status" value="1"/>
</dbReference>
<dbReference type="SMART" id="SM00849">
    <property type="entry name" value="Lactamase_B"/>
    <property type="match status" value="1"/>
</dbReference>
<evidence type="ECO:0000313" key="3">
    <source>
        <dbReference type="Proteomes" id="UP000190037"/>
    </source>
</evidence>
<keyword evidence="3" id="KW-1185">Reference proteome</keyword>
<dbReference type="OrthoDB" id="2273115at2"/>
<dbReference type="Proteomes" id="UP000190037">
    <property type="component" value="Unassembled WGS sequence"/>
</dbReference>
<dbReference type="PANTHER" id="PTHR42951:SF4">
    <property type="entry name" value="ACYL-COENZYME A THIOESTERASE MBLAC2"/>
    <property type="match status" value="1"/>
</dbReference>
<dbReference type="PANTHER" id="PTHR42951">
    <property type="entry name" value="METALLO-BETA-LACTAMASE DOMAIN-CONTAINING"/>
    <property type="match status" value="1"/>
</dbReference>
<dbReference type="InterPro" id="IPR036866">
    <property type="entry name" value="RibonucZ/Hydroxyglut_hydro"/>
</dbReference>